<feature type="domain" description="HTH crp-type" evidence="5">
    <location>
        <begin position="148"/>
        <end position="211"/>
    </location>
</feature>
<gene>
    <name evidence="6" type="ORF">BN1356_02241</name>
</gene>
<dbReference type="Pfam" id="PF00027">
    <property type="entry name" value="cNMP_binding"/>
    <property type="match status" value="1"/>
</dbReference>
<dbReference type="Proteomes" id="UP000198604">
    <property type="component" value="Unassembled WGS sequence"/>
</dbReference>
<dbReference type="CDD" id="cd00038">
    <property type="entry name" value="CAP_ED"/>
    <property type="match status" value="1"/>
</dbReference>
<feature type="domain" description="Cyclic nucleotide-binding" evidence="4">
    <location>
        <begin position="31"/>
        <end position="118"/>
    </location>
</feature>
<dbReference type="InterPro" id="IPR012318">
    <property type="entry name" value="HTH_CRP"/>
</dbReference>
<sequence length="220" mass="25126">MEIIKNSLELQKFLDSPQIHQVFPKSYHSQLRLVTYQAGQAICHQEDHLTALSLVVTGKVKIVRKLFNGKDYILDISSSPNLIGDIELLTGQRIVSSVIALEKVWVVQLPLHNRQQLLKDATFLYKVGKGLATSLYLQNIQAASNIGYSVKERLATHILSIENEGKFQLELHLLADSFGTSYRHLLRTIKDFLEEKTIAKEGKNYHILQRKTLEKLRIRP</sequence>
<evidence type="ECO:0000256" key="3">
    <source>
        <dbReference type="ARBA" id="ARBA00023163"/>
    </source>
</evidence>
<keyword evidence="3" id="KW-0804">Transcription</keyword>
<dbReference type="InterPro" id="IPR014710">
    <property type="entry name" value="RmlC-like_jellyroll"/>
</dbReference>
<evidence type="ECO:0000313" key="6">
    <source>
        <dbReference type="EMBL" id="CQR25895.1"/>
    </source>
</evidence>
<dbReference type="AlphaFoldDB" id="A0A0E4CTL7"/>
<dbReference type="PROSITE" id="PS51063">
    <property type="entry name" value="HTH_CRP_2"/>
    <property type="match status" value="1"/>
</dbReference>
<evidence type="ECO:0000256" key="1">
    <source>
        <dbReference type="ARBA" id="ARBA00023015"/>
    </source>
</evidence>
<dbReference type="GO" id="GO:0003677">
    <property type="term" value="F:DNA binding"/>
    <property type="evidence" value="ECO:0007669"/>
    <property type="project" value="UniProtKB-KW"/>
</dbReference>
<dbReference type="InterPro" id="IPR000595">
    <property type="entry name" value="cNMP-bd_dom"/>
</dbReference>
<reference evidence="7" key="1">
    <citation type="submission" date="2015-03" db="EMBL/GenBank/DDBJ databases">
        <authorList>
            <person name="Urmite Genomes"/>
        </authorList>
    </citation>
    <scope>NUCLEOTIDE SEQUENCE [LARGE SCALE GENOMIC DNA]</scope>
    <source>
        <strain evidence="7">FF10</strain>
    </source>
</reference>
<dbReference type="PROSITE" id="PS50042">
    <property type="entry name" value="CNMP_BINDING_3"/>
    <property type="match status" value="1"/>
</dbReference>
<dbReference type="SMART" id="SM00100">
    <property type="entry name" value="cNMP"/>
    <property type="match status" value="1"/>
</dbReference>
<dbReference type="Pfam" id="PF13545">
    <property type="entry name" value="HTH_Crp_2"/>
    <property type="match status" value="1"/>
</dbReference>
<protein>
    <submittedName>
        <fullName evidence="6">Crp-like transcriptional regulator</fullName>
    </submittedName>
</protein>
<dbReference type="SUPFAM" id="SSF51206">
    <property type="entry name" value="cAMP-binding domain-like"/>
    <property type="match status" value="1"/>
</dbReference>
<evidence type="ECO:0000259" key="5">
    <source>
        <dbReference type="PROSITE" id="PS51063"/>
    </source>
</evidence>
<dbReference type="SUPFAM" id="SSF46785">
    <property type="entry name" value="Winged helix' DNA-binding domain"/>
    <property type="match status" value="1"/>
</dbReference>
<accession>A0A0E4CTL7</accession>
<keyword evidence="1" id="KW-0805">Transcription regulation</keyword>
<dbReference type="Gene3D" id="2.60.120.10">
    <property type="entry name" value="Jelly Rolls"/>
    <property type="match status" value="1"/>
</dbReference>
<dbReference type="RefSeq" id="WP_093651417.1">
    <property type="nucleotide sequence ID" value="NZ_CTEN01000005.1"/>
</dbReference>
<keyword evidence="2" id="KW-0238">DNA-binding</keyword>
<dbReference type="OrthoDB" id="581021at2"/>
<organism evidence="6 7">
    <name type="scientific">Streptococcus varani</name>
    <dbReference type="NCBI Taxonomy" id="1608583"/>
    <lineage>
        <taxon>Bacteria</taxon>
        <taxon>Bacillati</taxon>
        <taxon>Bacillota</taxon>
        <taxon>Bacilli</taxon>
        <taxon>Lactobacillales</taxon>
        <taxon>Streptococcaceae</taxon>
        <taxon>Streptococcus</taxon>
    </lineage>
</organism>
<dbReference type="EMBL" id="CTEN01000005">
    <property type="protein sequence ID" value="CQR25895.1"/>
    <property type="molecule type" value="Genomic_DNA"/>
</dbReference>
<dbReference type="GO" id="GO:0006355">
    <property type="term" value="P:regulation of DNA-templated transcription"/>
    <property type="evidence" value="ECO:0007669"/>
    <property type="project" value="InterPro"/>
</dbReference>
<dbReference type="InterPro" id="IPR018490">
    <property type="entry name" value="cNMP-bd_dom_sf"/>
</dbReference>
<name>A0A0E4CTL7_9STRE</name>
<keyword evidence="7" id="KW-1185">Reference proteome</keyword>
<dbReference type="STRING" id="1608583.BN1356_02241"/>
<dbReference type="InterPro" id="IPR036390">
    <property type="entry name" value="WH_DNA-bd_sf"/>
</dbReference>
<evidence type="ECO:0000259" key="4">
    <source>
        <dbReference type="PROSITE" id="PS50042"/>
    </source>
</evidence>
<evidence type="ECO:0000313" key="7">
    <source>
        <dbReference type="Proteomes" id="UP000198604"/>
    </source>
</evidence>
<evidence type="ECO:0000256" key="2">
    <source>
        <dbReference type="ARBA" id="ARBA00023125"/>
    </source>
</evidence>
<proteinExistence type="predicted"/>